<dbReference type="GO" id="GO:0032259">
    <property type="term" value="P:methylation"/>
    <property type="evidence" value="ECO:0007669"/>
    <property type="project" value="UniProtKB-KW"/>
</dbReference>
<dbReference type="InterPro" id="IPR029063">
    <property type="entry name" value="SAM-dependent_MTases_sf"/>
</dbReference>
<protein>
    <submittedName>
        <fullName evidence="3">FkbM family methyltransferase</fullName>
    </submittedName>
</protein>
<evidence type="ECO:0000256" key="1">
    <source>
        <dbReference type="SAM" id="MobiDB-lite"/>
    </source>
</evidence>
<evidence type="ECO:0000259" key="2">
    <source>
        <dbReference type="Pfam" id="PF05050"/>
    </source>
</evidence>
<reference evidence="3 4" key="1">
    <citation type="submission" date="2018-10" db="EMBL/GenBank/DDBJ databases">
        <title>Draft genome of Cortibacter populi DSM10536.</title>
        <authorList>
            <person name="Bernier A.-M."/>
            <person name="Bernard K."/>
        </authorList>
    </citation>
    <scope>NUCLEOTIDE SEQUENCE [LARGE SCALE GENOMIC DNA]</scope>
    <source>
        <strain evidence="3 4">DSM 105136</strain>
    </source>
</reference>
<keyword evidence="4" id="KW-1185">Reference proteome</keyword>
<keyword evidence="3" id="KW-0808">Transferase</keyword>
<dbReference type="EMBL" id="RDQO01000005">
    <property type="protein sequence ID" value="RMX04039.1"/>
    <property type="molecule type" value="Genomic_DNA"/>
</dbReference>
<dbReference type="PANTHER" id="PTHR34203">
    <property type="entry name" value="METHYLTRANSFERASE, FKBM FAMILY PROTEIN"/>
    <property type="match status" value="1"/>
</dbReference>
<dbReference type="InterPro" id="IPR006342">
    <property type="entry name" value="FkbM_mtfrase"/>
</dbReference>
<dbReference type="InterPro" id="IPR052514">
    <property type="entry name" value="SAM-dependent_MTase"/>
</dbReference>
<evidence type="ECO:0000313" key="4">
    <source>
        <dbReference type="Proteomes" id="UP000278006"/>
    </source>
</evidence>
<dbReference type="RefSeq" id="WP_122230630.1">
    <property type="nucleotide sequence ID" value="NZ_RDQO01000005.1"/>
</dbReference>
<proteinExistence type="predicted"/>
<dbReference type="Proteomes" id="UP000278006">
    <property type="component" value="Unassembled WGS sequence"/>
</dbReference>
<dbReference type="GO" id="GO:0008168">
    <property type="term" value="F:methyltransferase activity"/>
    <property type="evidence" value="ECO:0007669"/>
    <property type="project" value="UniProtKB-KW"/>
</dbReference>
<dbReference type="NCBIfam" id="TIGR01444">
    <property type="entry name" value="fkbM_fam"/>
    <property type="match status" value="1"/>
</dbReference>
<evidence type="ECO:0000313" key="3">
    <source>
        <dbReference type="EMBL" id="RMX04039.1"/>
    </source>
</evidence>
<dbReference type="Gene3D" id="3.40.50.150">
    <property type="entry name" value="Vaccinia Virus protein VP39"/>
    <property type="match status" value="1"/>
</dbReference>
<accession>A0A3M6QND6</accession>
<dbReference type="PANTHER" id="PTHR34203:SF15">
    <property type="entry name" value="SLL1173 PROTEIN"/>
    <property type="match status" value="1"/>
</dbReference>
<gene>
    <name evidence="3" type="ORF">D8I35_14520</name>
</gene>
<organism evidence="3 4">
    <name type="scientific">Corticibacter populi</name>
    <dbReference type="NCBI Taxonomy" id="1550736"/>
    <lineage>
        <taxon>Bacteria</taxon>
        <taxon>Pseudomonadati</taxon>
        <taxon>Pseudomonadota</taxon>
        <taxon>Betaproteobacteria</taxon>
        <taxon>Burkholderiales</taxon>
        <taxon>Comamonadaceae</taxon>
        <taxon>Corticibacter</taxon>
    </lineage>
</organism>
<sequence length="552" mass="63174">AQERDQQIEQIRKERDERAKAANERKAQIEQLTQAKATAEKLAQERDQQIEQIRKERDERAKAANERKAQIEQLTQAKTTAEKLAQERDQQIEQIRKERDERAKAANERKAQIEQLTQAKTTAEKLAQERDQQIEQIRKERDEQAKAANERKAQIEQLTQAKTTAEKLAQERDQQIEQIRKERDERAKAANERKAQIEQLTQAKATAEKLVQEKVELLAQFTKTRDEQARLATERQKQIEQLTKAKTSAEKQLSALTGAASPCTAAANTLPQSAVVADANAPYSASPTTTNGGATTKRIFSSDANIDDFLNDLVPFFFEQSITYVDVGAFVGEIFIKFHQNKNFRLREAHLFEPNPESYKKLKDNINGINISKIHAYNHAIGKQESDLSFSAARSMTKIIRTADTTEQQTGVFHAKCHKLDTLVNLFTDQHIHLLKIDVEGAELDVLQGAQKIFREQKVDVIYIEVGFSKEGTQQAYFADIDGFFQKFGYRVFKIYEQTNEWIQDLPVLRRCNFAYMSPRFAAANPAKAKQEIVRLKREIELLKNTQKGNEQ</sequence>
<dbReference type="Pfam" id="PF05050">
    <property type="entry name" value="Methyltransf_21"/>
    <property type="match status" value="1"/>
</dbReference>
<feature type="region of interest" description="Disordered" evidence="1">
    <location>
        <begin position="1"/>
        <end position="27"/>
    </location>
</feature>
<comment type="caution">
    <text evidence="3">The sequence shown here is derived from an EMBL/GenBank/DDBJ whole genome shotgun (WGS) entry which is preliminary data.</text>
</comment>
<dbReference type="AlphaFoldDB" id="A0A3M6QND6"/>
<keyword evidence="3" id="KW-0489">Methyltransferase</keyword>
<name>A0A3M6QND6_9BURK</name>
<feature type="non-terminal residue" evidence="3">
    <location>
        <position position="1"/>
    </location>
</feature>
<feature type="domain" description="Methyltransferase FkbM" evidence="2">
    <location>
        <begin position="326"/>
        <end position="492"/>
    </location>
</feature>
<dbReference type="SUPFAM" id="SSF53335">
    <property type="entry name" value="S-adenosyl-L-methionine-dependent methyltransferases"/>
    <property type="match status" value="1"/>
</dbReference>